<evidence type="ECO:0000313" key="3">
    <source>
        <dbReference type="Proteomes" id="UP000076580"/>
    </source>
</evidence>
<dbReference type="GO" id="GO:0009166">
    <property type="term" value="P:nucleotide catabolic process"/>
    <property type="evidence" value="ECO:0007669"/>
    <property type="project" value="InterPro"/>
</dbReference>
<organism evidence="2 3">
    <name type="scientific">Drechmeria coniospora</name>
    <name type="common">Nematophagous fungus</name>
    <name type="synonym">Meria coniospora</name>
    <dbReference type="NCBI Taxonomy" id="98403"/>
    <lineage>
        <taxon>Eukaryota</taxon>
        <taxon>Fungi</taxon>
        <taxon>Dikarya</taxon>
        <taxon>Ascomycota</taxon>
        <taxon>Pezizomycotina</taxon>
        <taxon>Sordariomycetes</taxon>
        <taxon>Hypocreomycetidae</taxon>
        <taxon>Hypocreales</taxon>
        <taxon>Ophiocordycipitaceae</taxon>
        <taxon>Drechmeria</taxon>
    </lineage>
</organism>
<dbReference type="PANTHER" id="PTHR11575">
    <property type="entry name" value="5'-NUCLEOTIDASE-RELATED"/>
    <property type="match status" value="1"/>
</dbReference>
<dbReference type="AlphaFoldDB" id="A0A151GXI5"/>
<proteinExistence type="predicted"/>
<keyword evidence="3" id="KW-1185">Reference proteome</keyword>
<dbReference type="InterPro" id="IPR041823">
    <property type="entry name" value="YHR202W_N"/>
</dbReference>
<dbReference type="Gene3D" id="3.60.21.10">
    <property type="match status" value="1"/>
</dbReference>
<protein>
    <submittedName>
        <fullName evidence="2">5'-Nucleotidase/apyrase</fullName>
    </submittedName>
</protein>
<dbReference type="RefSeq" id="XP_040661142.1">
    <property type="nucleotide sequence ID" value="XM_040800259.1"/>
</dbReference>
<accession>A0A151GXI5</accession>
<feature type="domain" description="Putative 5'-nucleotidase C-terminal" evidence="1">
    <location>
        <begin position="442"/>
        <end position="637"/>
    </location>
</feature>
<dbReference type="SUPFAM" id="SSF56300">
    <property type="entry name" value="Metallo-dependent phosphatases"/>
    <property type="match status" value="1"/>
</dbReference>
<dbReference type="PANTHER" id="PTHR11575:SF22">
    <property type="entry name" value="ADL392WP"/>
    <property type="match status" value="1"/>
</dbReference>
<dbReference type="InterPro" id="IPR014485">
    <property type="entry name" value="Pesterase_C1039"/>
</dbReference>
<dbReference type="InterPro" id="IPR053828">
    <property type="entry name" value="Nucleosidase_C"/>
</dbReference>
<dbReference type="InterPro" id="IPR036907">
    <property type="entry name" value="5'-Nucleotdase_C_sf"/>
</dbReference>
<dbReference type="GO" id="GO:0005576">
    <property type="term" value="C:extracellular region"/>
    <property type="evidence" value="ECO:0007669"/>
    <property type="project" value="UniProtKB-ARBA"/>
</dbReference>
<gene>
    <name evidence="2" type="ORF">DCS_02934</name>
</gene>
<dbReference type="Pfam" id="PF21953">
    <property type="entry name" value="NadN_nucleosid_C"/>
    <property type="match status" value="1"/>
</dbReference>
<evidence type="ECO:0000313" key="2">
    <source>
        <dbReference type="EMBL" id="KYK61790.1"/>
    </source>
</evidence>
<name>A0A151GXI5_DRECN</name>
<dbReference type="InterPro" id="IPR029052">
    <property type="entry name" value="Metallo-depent_PP-like"/>
</dbReference>
<dbReference type="Gene3D" id="3.90.780.10">
    <property type="entry name" value="5'-Nucleotidase, C-terminal domain"/>
    <property type="match status" value="1"/>
</dbReference>
<dbReference type="GO" id="GO:0005829">
    <property type="term" value="C:cytosol"/>
    <property type="evidence" value="ECO:0007669"/>
    <property type="project" value="TreeGrafter"/>
</dbReference>
<dbReference type="InParanoid" id="A0A151GXI5"/>
<dbReference type="InterPro" id="IPR006179">
    <property type="entry name" value="5_nucleotidase/apyrase"/>
</dbReference>
<dbReference type="FunFam" id="3.60.21.10:FF:000043">
    <property type="entry name" value="Ser/Thr protein phosphatase family"/>
    <property type="match status" value="1"/>
</dbReference>
<reference evidence="2 3" key="1">
    <citation type="journal article" date="2016" name="Sci. Rep.">
        <title>Insights into Adaptations to a Near-Obligate Nematode Endoparasitic Lifestyle from the Finished Genome of Drechmeria coniospora.</title>
        <authorList>
            <person name="Zhang L."/>
            <person name="Zhou Z."/>
            <person name="Guo Q."/>
            <person name="Fokkens L."/>
            <person name="Miskei M."/>
            <person name="Pocsi I."/>
            <person name="Zhang W."/>
            <person name="Chen M."/>
            <person name="Wang L."/>
            <person name="Sun Y."/>
            <person name="Donzelli B.G."/>
            <person name="Gibson D.M."/>
            <person name="Nelson D.R."/>
            <person name="Luo J.G."/>
            <person name="Rep M."/>
            <person name="Liu H."/>
            <person name="Yang S."/>
            <person name="Wang J."/>
            <person name="Krasnoff S.B."/>
            <person name="Xu Y."/>
            <person name="Molnar I."/>
            <person name="Lin M."/>
        </authorList>
    </citation>
    <scope>NUCLEOTIDE SEQUENCE [LARGE SCALE GENOMIC DNA]</scope>
    <source>
        <strain evidence="2 3">ARSEF 6962</strain>
    </source>
</reference>
<dbReference type="GO" id="GO:0016787">
    <property type="term" value="F:hydrolase activity"/>
    <property type="evidence" value="ECO:0007669"/>
    <property type="project" value="InterPro"/>
</dbReference>
<dbReference type="Proteomes" id="UP000076580">
    <property type="component" value="Chromosome 01"/>
</dbReference>
<dbReference type="SUPFAM" id="SSF55816">
    <property type="entry name" value="5'-nucleotidase (syn. UDP-sugar hydrolase), C-terminal domain"/>
    <property type="match status" value="1"/>
</dbReference>
<dbReference type="PIRSF" id="PIRSF017316">
    <property type="entry name" value="Pesterase_C1039"/>
    <property type="match status" value="1"/>
</dbReference>
<sequence length="681" mass="76821">MKLGPIRGLENKRCASRRADDETVFPEDPGQDDMVHSLALVGGLAALLTGVLACGDSDSCYGPTNAVEHVRQVKRMQPGVPHAAYGPKGPLEWGQVNFLHTTDTHGWLEGHLKEKNYGADWGDFVTFTRRMKRTAAKRGVDLLLIDTGDLHDGNGLSDATPIDGTMSMPIFDELEYDLLTIGNHELYVSEVSYQMFNEYARRWGDRYITSNVKVLNKTSGQHEYVGKTHRYFTTRHGLRVMAFGVLFDFVRNSNASIILKAQDMIKEPWFLDALTTKDPIDMFILFGHNPAHPSNPVSTFKLVFDEIRKVHPKTPIQIFGGHSHVRDFAVYDESSVAIASGRYCETLGWVSMTGFDESNSAFDGSEKPRCSLHPSRPALDNSTSPFLYSRRYLDWNRKTFIYHSNSHELHYDRRAGKKVTDKISKTRHVLKLGDVAGCAPQDWCMSCAPMEDLNKNIYTGLMSPAMSAMVVNKTRADKPRIILANTGAIRFDLHKGPFTYDDNFIVSPFRDVFLYIPDVPFKLASQVIRKLNLGPVAKRELASMANPLDSCTDPSLGYLSRRDMRETRGVVRRQEIVVPGYTTTDDWGTDGDDTEHSEIPSYEIPPYWETRASFPDDGSDPETVDLVFFDFIEKLVLNDLGAGYTHEMVQCYVDCNFSSQDFMLPYARLAWSENKDNCPVM</sequence>
<dbReference type="FunCoup" id="A0A151GXI5">
    <property type="interactions" value="16"/>
</dbReference>
<dbReference type="STRING" id="98403.A0A151GXI5"/>
<dbReference type="EMBL" id="LAYC01000001">
    <property type="protein sequence ID" value="KYK61790.1"/>
    <property type="molecule type" value="Genomic_DNA"/>
</dbReference>
<dbReference type="CDD" id="cd07407">
    <property type="entry name" value="MPP_YHR202W_N"/>
    <property type="match status" value="1"/>
</dbReference>
<evidence type="ECO:0000259" key="1">
    <source>
        <dbReference type="Pfam" id="PF21953"/>
    </source>
</evidence>
<dbReference type="GeneID" id="63715577"/>
<comment type="caution">
    <text evidence="2">The sequence shown here is derived from an EMBL/GenBank/DDBJ whole genome shotgun (WGS) entry which is preliminary data.</text>
</comment>